<evidence type="ECO:0000313" key="11">
    <source>
        <dbReference type="EMBL" id="KAA5543755.1"/>
    </source>
</evidence>
<keyword evidence="3 8" id="KW-0812">Transmembrane</keyword>
<sequence length="340" mass="37553">MRRIGTLNDPSLAKRFSDYLTTRSIECTTDIESHPEDNGTVRHECNLWIRDEAQVDSARTELEAFLQSPDDAKYQVGSDADRIRREKHEEEKRLRNLRRKAPMRSGPAGGPLMGVPVRQQSIPVVIGTIILSVIASFATNFGRPNPSPVPGEPSTEETVFFALSFVDAREYIVHEDPFESIKQGQVWRLITPMFLHGDTFHLAFNMIALFILGSAIERLHGSMFMLALLLISQVAGGFFQVFLPPADTLPPFLSGLAGTPFSIGASGAVYGLFGYLWVRPIMTPTYPIRMVPANVTIMLGWLVFCIFFVRGIANGAHIGGLIAGVVIAAIVARTPLGRDW</sequence>
<evidence type="ECO:0000256" key="4">
    <source>
        <dbReference type="ARBA" id="ARBA00022801"/>
    </source>
</evidence>
<evidence type="ECO:0000256" key="8">
    <source>
        <dbReference type="SAM" id="Phobius"/>
    </source>
</evidence>
<dbReference type="InterPro" id="IPR022732">
    <property type="entry name" value="Peptidase_S54_GlpG_N"/>
</dbReference>
<evidence type="ECO:0000256" key="5">
    <source>
        <dbReference type="ARBA" id="ARBA00022989"/>
    </source>
</evidence>
<dbReference type="PANTHER" id="PTHR43731:SF14">
    <property type="entry name" value="PRESENILIN-ASSOCIATED RHOMBOID-LIKE PROTEIN, MITOCHONDRIAL"/>
    <property type="match status" value="1"/>
</dbReference>
<feature type="compositionally biased region" description="Basic and acidic residues" evidence="7">
    <location>
        <begin position="79"/>
        <end position="94"/>
    </location>
</feature>
<dbReference type="Gene3D" id="1.20.1540.10">
    <property type="entry name" value="Rhomboid-like"/>
    <property type="match status" value="1"/>
</dbReference>
<protein>
    <submittedName>
        <fullName evidence="11">Rhomboid family intramembrane serine protease</fullName>
    </submittedName>
</protein>
<dbReference type="InterPro" id="IPR038236">
    <property type="entry name" value="GlpG_N_sf"/>
</dbReference>
<feature type="transmembrane region" description="Helical" evidence="8">
    <location>
        <begin position="122"/>
        <end position="141"/>
    </location>
</feature>
<feature type="transmembrane region" description="Helical" evidence="8">
    <location>
        <begin position="315"/>
        <end position="336"/>
    </location>
</feature>
<keyword evidence="6 8" id="KW-0472">Membrane</keyword>
<dbReference type="Pfam" id="PF01694">
    <property type="entry name" value="Rhomboid"/>
    <property type="match status" value="1"/>
</dbReference>
<dbReference type="SUPFAM" id="SSF144091">
    <property type="entry name" value="Rhomboid-like"/>
    <property type="match status" value="1"/>
</dbReference>
<comment type="similarity">
    <text evidence="2">Belongs to the peptidase S54 family.</text>
</comment>
<organism evidence="11 12">
    <name type="scientific">Roseiconus nitratireducens</name>
    <dbReference type="NCBI Taxonomy" id="2605748"/>
    <lineage>
        <taxon>Bacteria</taxon>
        <taxon>Pseudomonadati</taxon>
        <taxon>Planctomycetota</taxon>
        <taxon>Planctomycetia</taxon>
        <taxon>Pirellulales</taxon>
        <taxon>Pirellulaceae</taxon>
        <taxon>Roseiconus</taxon>
    </lineage>
</organism>
<dbReference type="Pfam" id="PF12122">
    <property type="entry name" value="Rhomboid_N"/>
    <property type="match status" value="1"/>
</dbReference>
<dbReference type="EMBL" id="VWOX01000005">
    <property type="protein sequence ID" value="KAA5543755.1"/>
    <property type="molecule type" value="Genomic_DNA"/>
</dbReference>
<keyword evidence="5 8" id="KW-1133">Transmembrane helix</keyword>
<dbReference type="Gene3D" id="3.30.70.2350">
    <property type="match status" value="1"/>
</dbReference>
<keyword evidence="11" id="KW-0645">Protease</keyword>
<feature type="transmembrane region" description="Helical" evidence="8">
    <location>
        <begin position="199"/>
        <end position="216"/>
    </location>
</feature>
<dbReference type="InterPro" id="IPR022764">
    <property type="entry name" value="Peptidase_S54_rhomboid_dom"/>
</dbReference>
<dbReference type="PANTHER" id="PTHR43731">
    <property type="entry name" value="RHOMBOID PROTEASE"/>
    <property type="match status" value="1"/>
</dbReference>
<evidence type="ECO:0000259" key="10">
    <source>
        <dbReference type="Pfam" id="PF12122"/>
    </source>
</evidence>
<dbReference type="InterPro" id="IPR050925">
    <property type="entry name" value="Rhomboid_protease_S54"/>
</dbReference>
<evidence type="ECO:0000256" key="6">
    <source>
        <dbReference type="ARBA" id="ARBA00023136"/>
    </source>
</evidence>
<feature type="domain" description="Peptidase S54 GlpG peptidase N-terminal" evidence="10">
    <location>
        <begin position="1"/>
        <end position="78"/>
    </location>
</feature>
<feature type="transmembrane region" description="Helical" evidence="8">
    <location>
        <begin position="290"/>
        <end position="309"/>
    </location>
</feature>
<proteinExistence type="inferred from homology"/>
<comment type="subcellular location">
    <subcellularLocation>
        <location evidence="1">Membrane</location>
        <topology evidence="1">Multi-pass membrane protein</topology>
    </subcellularLocation>
</comment>
<comment type="caution">
    <text evidence="11">The sequence shown here is derived from an EMBL/GenBank/DDBJ whole genome shotgun (WGS) entry which is preliminary data.</text>
</comment>
<keyword evidence="4" id="KW-0378">Hydrolase</keyword>
<feature type="region of interest" description="Disordered" evidence="7">
    <location>
        <begin position="75"/>
        <end position="113"/>
    </location>
</feature>
<evidence type="ECO:0000313" key="12">
    <source>
        <dbReference type="Proteomes" id="UP000324479"/>
    </source>
</evidence>
<evidence type="ECO:0000256" key="7">
    <source>
        <dbReference type="SAM" id="MobiDB-lite"/>
    </source>
</evidence>
<feature type="domain" description="Peptidase S54 rhomboid" evidence="9">
    <location>
        <begin position="183"/>
        <end position="333"/>
    </location>
</feature>
<evidence type="ECO:0000256" key="3">
    <source>
        <dbReference type="ARBA" id="ARBA00022692"/>
    </source>
</evidence>
<dbReference type="Proteomes" id="UP000324479">
    <property type="component" value="Unassembled WGS sequence"/>
</dbReference>
<feature type="transmembrane region" description="Helical" evidence="8">
    <location>
        <begin position="223"/>
        <end position="243"/>
    </location>
</feature>
<dbReference type="RefSeq" id="WP_150076507.1">
    <property type="nucleotide sequence ID" value="NZ_VWOX01000005.1"/>
</dbReference>
<dbReference type="InterPro" id="IPR035952">
    <property type="entry name" value="Rhomboid-like_sf"/>
</dbReference>
<evidence type="ECO:0000256" key="2">
    <source>
        <dbReference type="ARBA" id="ARBA00009045"/>
    </source>
</evidence>
<evidence type="ECO:0000256" key="1">
    <source>
        <dbReference type="ARBA" id="ARBA00004141"/>
    </source>
</evidence>
<evidence type="ECO:0000259" key="9">
    <source>
        <dbReference type="Pfam" id="PF01694"/>
    </source>
</evidence>
<reference evidence="11 12" key="1">
    <citation type="submission" date="2019-08" db="EMBL/GenBank/DDBJ databases">
        <authorList>
            <person name="Dhanesh K."/>
            <person name="Kumar G."/>
            <person name="Sasikala C."/>
            <person name="Venkata Ramana C."/>
        </authorList>
    </citation>
    <scope>NUCLEOTIDE SEQUENCE [LARGE SCALE GENOMIC DNA]</scope>
    <source>
        <strain evidence="11 12">JC645</strain>
    </source>
</reference>
<dbReference type="AlphaFoldDB" id="A0A5M6DEY0"/>
<accession>A0A5M6DEY0</accession>
<name>A0A5M6DEY0_9BACT</name>
<dbReference type="GO" id="GO:0004252">
    <property type="term" value="F:serine-type endopeptidase activity"/>
    <property type="evidence" value="ECO:0007669"/>
    <property type="project" value="InterPro"/>
</dbReference>
<dbReference type="GO" id="GO:0016020">
    <property type="term" value="C:membrane"/>
    <property type="evidence" value="ECO:0007669"/>
    <property type="project" value="UniProtKB-SubCell"/>
</dbReference>
<gene>
    <name evidence="11" type="ORF">FYK55_11265</name>
</gene>
<keyword evidence="12" id="KW-1185">Reference proteome</keyword>
<feature type="transmembrane region" description="Helical" evidence="8">
    <location>
        <begin position="255"/>
        <end position="278"/>
    </location>
</feature>
<dbReference type="GO" id="GO:0006508">
    <property type="term" value="P:proteolysis"/>
    <property type="evidence" value="ECO:0007669"/>
    <property type="project" value="UniProtKB-KW"/>
</dbReference>